<keyword evidence="1" id="KW-1133">Transmembrane helix</keyword>
<dbReference type="PANTHER" id="PTHR33507:SF3">
    <property type="entry name" value="INNER MEMBRANE PROTEIN YBBJ"/>
    <property type="match status" value="1"/>
</dbReference>
<reference evidence="3 4" key="1">
    <citation type="submission" date="2021-07" db="EMBL/GenBank/DDBJ databases">
        <title>Paenibacillus radiodurans sp. nov., isolated from the southeastern edge of Tengger Desert.</title>
        <authorList>
            <person name="Zhang G."/>
        </authorList>
    </citation>
    <scope>NUCLEOTIDE SEQUENCE [LARGE SCALE GENOMIC DNA]</scope>
    <source>
        <strain evidence="3 4">CCM 7311</strain>
    </source>
</reference>
<dbReference type="Proteomes" id="UP001519887">
    <property type="component" value="Unassembled WGS sequence"/>
</dbReference>
<feature type="domain" description="NfeD integral membrane" evidence="2">
    <location>
        <begin position="10"/>
        <end position="124"/>
    </location>
</feature>
<feature type="transmembrane region" description="Helical" evidence="1">
    <location>
        <begin position="51"/>
        <end position="72"/>
    </location>
</feature>
<feature type="transmembrane region" description="Helical" evidence="1">
    <location>
        <begin position="79"/>
        <end position="98"/>
    </location>
</feature>
<comment type="caution">
    <text evidence="3">The sequence shown here is derived from an EMBL/GenBank/DDBJ whole genome shotgun (WGS) entry which is preliminary data.</text>
</comment>
<protein>
    <submittedName>
        <fullName evidence="3">Nodulation protein NfeD</fullName>
    </submittedName>
</protein>
<name>A0ABS7CM07_9BACL</name>
<dbReference type="PANTHER" id="PTHR33507">
    <property type="entry name" value="INNER MEMBRANE PROTEIN YBBJ"/>
    <property type="match status" value="1"/>
</dbReference>
<gene>
    <name evidence="3" type="ORF">K0U00_47635</name>
</gene>
<dbReference type="EMBL" id="JAHZIK010003238">
    <property type="protein sequence ID" value="MBW7461750.1"/>
    <property type="molecule type" value="Genomic_DNA"/>
</dbReference>
<keyword evidence="1" id="KW-0812">Transmembrane</keyword>
<keyword evidence="4" id="KW-1185">Reference proteome</keyword>
<dbReference type="Pfam" id="PF24961">
    <property type="entry name" value="NfeD_membrane"/>
    <property type="match status" value="1"/>
</dbReference>
<evidence type="ECO:0000256" key="1">
    <source>
        <dbReference type="SAM" id="Phobius"/>
    </source>
</evidence>
<evidence type="ECO:0000313" key="3">
    <source>
        <dbReference type="EMBL" id="MBW7461750.1"/>
    </source>
</evidence>
<feature type="non-terminal residue" evidence="3">
    <location>
        <position position="1"/>
    </location>
</feature>
<accession>A0ABS7CM07</accession>
<evidence type="ECO:0000313" key="4">
    <source>
        <dbReference type="Proteomes" id="UP001519887"/>
    </source>
</evidence>
<proteinExistence type="predicted"/>
<dbReference type="InterPro" id="IPR052165">
    <property type="entry name" value="Membrane_assoc_protease"/>
</dbReference>
<sequence length="160" mass="16778">ISQFLTQPAIMTLLLVIGIAGVAIELIVPGFGIPGLIGLAGFGLYFFGHYITGFAGMEEIILFVIGVVLLIAEVFVSSFGILGILGSASLIAGVVLAAPSPKSAFLSLFVALLAAGVIVFIIAKRFAHKGVWNRFILSESLTTEQGYVSTADKALYLGMR</sequence>
<feature type="transmembrane region" description="Helical" evidence="1">
    <location>
        <begin position="12"/>
        <end position="45"/>
    </location>
</feature>
<dbReference type="InterPro" id="IPR056739">
    <property type="entry name" value="NfeD_membrane"/>
</dbReference>
<organism evidence="3 4">
    <name type="scientific">Paenibacillus sepulcri</name>
    <dbReference type="NCBI Taxonomy" id="359917"/>
    <lineage>
        <taxon>Bacteria</taxon>
        <taxon>Bacillati</taxon>
        <taxon>Bacillota</taxon>
        <taxon>Bacilli</taxon>
        <taxon>Bacillales</taxon>
        <taxon>Paenibacillaceae</taxon>
        <taxon>Paenibacillus</taxon>
    </lineage>
</organism>
<keyword evidence="1" id="KW-0472">Membrane</keyword>
<feature type="transmembrane region" description="Helical" evidence="1">
    <location>
        <begin position="104"/>
        <end position="123"/>
    </location>
</feature>
<evidence type="ECO:0000259" key="2">
    <source>
        <dbReference type="Pfam" id="PF24961"/>
    </source>
</evidence>
<feature type="non-terminal residue" evidence="3">
    <location>
        <position position="160"/>
    </location>
</feature>